<dbReference type="GO" id="GO:0051276">
    <property type="term" value="P:chromosome organization"/>
    <property type="evidence" value="ECO:0007669"/>
    <property type="project" value="InterPro"/>
</dbReference>
<protein>
    <submittedName>
        <fullName evidence="4">Chromosome segregation protein</fullName>
    </submittedName>
</protein>
<dbReference type="SMART" id="SM00968">
    <property type="entry name" value="SMC_hinge"/>
    <property type="match status" value="1"/>
</dbReference>
<feature type="coiled-coil region" evidence="2">
    <location>
        <begin position="353"/>
        <end position="424"/>
    </location>
</feature>
<dbReference type="SUPFAM" id="SSF75553">
    <property type="entry name" value="Smc hinge domain"/>
    <property type="match status" value="1"/>
</dbReference>
<accession>Q6E6J5</accession>
<evidence type="ECO:0000256" key="2">
    <source>
        <dbReference type="SAM" id="Coils"/>
    </source>
</evidence>
<evidence type="ECO:0000259" key="3">
    <source>
        <dbReference type="SMART" id="SM00968"/>
    </source>
</evidence>
<dbReference type="Gene3D" id="1.20.1060.20">
    <property type="match status" value="1"/>
</dbReference>
<dbReference type="InterPro" id="IPR003395">
    <property type="entry name" value="RecF/RecN/SMC_N"/>
</dbReference>
<evidence type="ECO:0000256" key="1">
    <source>
        <dbReference type="ARBA" id="ARBA00023054"/>
    </source>
</evidence>
<feature type="non-terminal residue" evidence="4">
    <location>
        <position position="1"/>
    </location>
</feature>
<dbReference type="GO" id="GO:0005694">
    <property type="term" value="C:chromosome"/>
    <property type="evidence" value="ECO:0007669"/>
    <property type="project" value="InterPro"/>
</dbReference>
<dbReference type="InterPro" id="IPR027417">
    <property type="entry name" value="P-loop_NTPase"/>
</dbReference>
<name>Q6E6J5_ANTLO</name>
<dbReference type="Gene3D" id="3.30.70.1620">
    <property type="match status" value="1"/>
</dbReference>
<feature type="domain" description="SMC hinge" evidence="3">
    <location>
        <begin position="139"/>
        <end position="247"/>
    </location>
</feature>
<reference evidence="4" key="1">
    <citation type="journal article" date="2004" name="Curr. Biol.">
        <title>Genome compaction and stability in microsporidian intracellular parasites.</title>
        <authorList>
            <person name="Slamovits C.H."/>
            <person name="Fast N.M."/>
            <person name="Law J.S."/>
            <person name="Keeling P.J."/>
        </authorList>
    </citation>
    <scope>NUCLEOTIDE SEQUENCE</scope>
</reference>
<proteinExistence type="predicted"/>
<dbReference type="Pfam" id="PF02463">
    <property type="entry name" value="SMC_N"/>
    <property type="match status" value="1"/>
</dbReference>
<evidence type="ECO:0000313" key="4">
    <source>
        <dbReference type="EMBL" id="AAT12296.1"/>
    </source>
</evidence>
<organism evidence="4">
    <name type="scientific">Antonospora locustae</name>
    <name type="common">Microsporidian parasite</name>
    <name type="synonym">Nosema locustae</name>
    <dbReference type="NCBI Taxonomy" id="278021"/>
    <lineage>
        <taxon>Eukaryota</taxon>
        <taxon>Fungi</taxon>
        <taxon>Fungi incertae sedis</taxon>
        <taxon>Microsporidia</taxon>
        <taxon>Antonospora</taxon>
    </lineage>
</organism>
<dbReference type="PANTHER" id="PTHR43977">
    <property type="entry name" value="STRUCTURAL MAINTENANCE OF CHROMOSOMES PROTEIN 3"/>
    <property type="match status" value="1"/>
</dbReference>
<dbReference type="InterPro" id="IPR036277">
    <property type="entry name" value="SMC_hinge_sf"/>
</dbReference>
<dbReference type="GO" id="GO:0007059">
    <property type="term" value="P:chromosome segregation"/>
    <property type="evidence" value="ECO:0007669"/>
    <property type="project" value="UniProtKB-ARBA"/>
</dbReference>
<dbReference type="Pfam" id="PF06470">
    <property type="entry name" value="SMC_hinge"/>
    <property type="match status" value="1"/>
</dbReference>
<dbReference type="AlphaFoldDB" id="Q6E6J5"/>
<dbReference type="Gene3D" id="3.40.50.300">
    <property type="entry name" value="P-loop containing nucleotide triphosphate hydrolases"/>
    <property type="match status" value="1"/>
</dbReference>
<dbReference type="EMBL" id="AY548884">
    <property type="protein sequence ID" value="AAT12296.1"/>
    <property type="molecule type" value="Genomic_DNA"/>
</dbReference>
<dbReference type="GO" id="GO:0005524">
    <property type="term" value="F:ATP binding"/>
    <property type="evidence" value="ECO:0007669"/>
    <property type="project" value="InterPro"/>
</dbReference>
<keyword evidence="1 2" id="KW-0175">Coiled coil</keyword>
<dbReference type="SUPFAM" id="SSF52540">
    <property type="entry name" value="P-loop containing nucleoside triphosphate hydrolases"/>
    <property type="match status" value="1"/>
</dbReference>
<dbReference type="InterPro" id="IPR010935">
    <property type="entry name" value="SMC_hinge"/>
</dbReference>
<sequence length="708" mass="81110">LESLCSAEAVDEEALKKLHEESKSVHAELIALEHEKAFLESSLRRREPFNQQDVEECEAELCMRSKELDKEEDTSGMQEPFCESKFRLYISERKALWVEEMDIGEKIKKAAETMRQVENNIISHHGSSYQALLNIKGETGVRGCVYELISIPDELFTSVSTVIGRHFFSVVVENDVIATNIIKKISRRLTFIPLNRVRESEEKVIEDDNMIPIWEQVSTEEKYRRLLRFLCGDTYLVSDIRYATAMAKKYGVSVVTLEGEYIAKSGVISGGHEKRTNLFSDFKKAQNQIASLCTEKASVLEKIRTLSRKIDAMNAAKSAATIGDRSLEKRSLVIFMRRKLGFLKRGRVSDACLKKSQSERERLEIKKSRIEIEINNRVGNLQYMRSKIDAAKARVDAIRNDLRAHRAAEEIIKIDEKIARLKSDEDRVLGRISNESARADRLEDLDFQKKLVHRNILLEKKANLTQRLESFKTPRSVEQEKYSDTTHDILISKLKNLCFERKTLKAVNPKASLQLKELEMQHNNLVSRIGELGETRRRIMDFVEELDRKKESAINLTFSMVCDNFSHFFSRLYPGTEAGLVKQGETVCIRLNGEILPATRVLSGGQKAVLALSLIFAVQRIDPSSFYVFDEIDANLDQQTRVRLCDLIREISSDTNPSQFILTTFKSEMLGCGQKFFGVSFRDKRSCVSDISREEAERFLVDEDVPER</sequence>